<dbReference type="PANTHER" id="PTHR47331:SF5">
    <property type="entry name" value="RIBONUCLEASE H"/>
    <property type="match status" value="1"/>
</dbReference>
<organism evidence="1 2">
    <name type="scientific">Pieris macdunnoughi</name>
    <dbReference type="NCBI Taxonomy" id="345717"/>
    <lineage>
        <taxon>Eukaryota</taxon>
        <taxon>Metazoa</taxon>
        <taxon>Ecdysozoa</taxon>
        <taxon>Arthropoda</taxon>
        <taxon>Hexapoda</taxon>
        <taxon>Insecta</taxon>
        <taxon>Pterygota</taxon>
        <taxon>Neoptera</taxon>
        <taxon>Endopterygota</taxon>
        <taxon>Lepidoptera</taxon>
        <taxon>Glossata</taxon>
        <taxon>Ditrysia</taxon>
        <taxon>Papilionoidea</taxon>
        <taxon>Pieridae</taxon>
        <taxon>Pierinae</taxon>
        <taxon>Pieris</taxon>
    </lineage>
</organism>
<dbReference type="OrthoDB" id="8065581at2759"/>
<sequence>MTSGNSWKYGRGVKSRWEGIYKRHLEIDIELAGTFPEYQKKYFEQAEEFMRQRKEMNLKLRSITPNEKLTPRIEIPIFNGSFEKWVSFRDLFEQSIHKNSSLSNAEKMQYLKSRLREEPERLIHQLQISNENYDACWRIITNRYDNKKHILTSYLNSFMQLPRIEKDNLGQIKKLHDVTLECLNGLKILGIHIEHWDTIIIHILSQKLDYDTYQAYYISSLEHPKELPVLKDLMDFLEKTFTALETTSNQPQQSLVTKRQPRPYYKPFNNKFVSSQVSNRGQDSIDRNTCCKICKSPNHVTFNCKFFIGMNYKERLDTVLGLQICINCFCNHDVKDCASTSRCRVCYQKHNTKLHNALNNSNSPNRPSTSKFHYKNYPREQSKRIYTTSKDFSEVLLATAKIKVLGVNGKTYLMRALIDQGSQISIISEKAA</sequence>
<evidence type="ECO:0000313" key="2">
    <source>
        <dbReference type="Proteomes" id="UP000663880"/>
    </source>
</evidence>
<evidence type="ECO:0008006" key="3">
    <source>
        <dbReference type="Google" id="ProtNLM"/>
    </source>
</evidence>
<protein>
    <recommendedName>
        <fullName evidence="3">Peptidase A2 domain-containing protein</fullName>
    </recommendedName>
</protein>
<reference evidence="1" key="1">
    <citation type="submission" date="2021-02" db="EMBL/GenBank/DDBJ databases">
        <authorList>
            <person name="Steward A R."/>
        </authorList>
    </citation>
    <scope>NUCLEOTIDE SEQUENCE</scope>
</reference>
<keyword evidence="2" id="KW-1185">Reference proteome</keyword>
<gene>
    <name evidence="1" type="ORF">PMACD_LOCUS13060</name>
</gene>
<proteinExistence type="predicted"/>
<dbReference type="Proteomes" id="UP000663880">
    <property type="component" value="Unassembled WGS sequence"/>
</dbReference>
<comment type="caution">
    <text evidence="1">The sequence shown here is derived from an EMBL/GenBank/DDBJ whole genome shotgun (WGS) entry which is preliminary data.</text>
</comment>
<dbReference type="AlphaFoldDB" id="A0A821W9U3"/>
<accession>A0A821W9U3</accession>
<name>A0A821W9U3_9NEOP</name>
<dbReference type="EMBL" id="CAJOBZ010000057">
    <property type="protein sequence ID" value="CAF4921385.1"/>
    <property type="molecule type" value="Genomic_DNA"/>
</dbReference>
<dbReference type="PANTHER" id="PTHR47331">
    <property type="entry name" value="PHD-TYPE DOMAIN-CONTAINING PROTEIN"/>
    <property type="match status" value="1"/>
</dbReference>
<dbReference type="Pfam" id="PF03564">
    <property type="entry name" value="DUF1759"/>
    <property type="match status" value="1"/>
</dbReference>
<evidence type="ECO:0000313" key="1">
    <source>
        <dbReference type="EMBL" id="CAF4921385.1"/>
    </source>
</evidence>
<dbReference type="InterPro" id="IPR005312">
    <property type="entry name" value="DUF1759"/>
</dbReference>